<evidence type="ECO:0000256" key="9">
    <source>
        <dbReference type="SAM" id="SignalP"/>
    </source>
</evidence>
<dbReference type="GO" id="GO:0030431">
    <property type="term" value="P:sleep"/>
    <property type="evidence" value="ECO:0007669"/>
    <property type="project" value="InterPro"/>
</dbReference>
<evidence type="ECO:0000256" key="4">
    <source>
        <dbReference type="ARBA" id="ARBA00022729"/>
    </source>
</evidence>
<proteinExistence type="predicted"/>
<keyword evidence="4 9" id="KW-0732">Signal</keyword>
<keyword evidence="7" id="KW-0325">Glycoprotein</keyword>
<reference evidence="10" key="1">
    <citation type="journal article" date="2016" name="Insect Biochem. Mol. Biol.">
        <title>Multifaceted biological insights from a draft genome sequence of the tobacco hornworm moth, Manduca sexta.</title>
        <authorList>
            <person name="Kanost M.R."/>
            <person name="Arrese E.L."/>
            <person name="Cao X."/>
            <person name="Chen Y.R."/>
            <person name="Chellapilla S."/>
            <person name="Goldsmith M.R."/>
            <person name="Grosse-Wilde E."/>
            <person name="Heckel D.G."/>
            <person name="Herndon N."/>
            <person name="Jiang H."/>
            <person name="Papanicolaou A."/>
            <person name="Qu J."/>
            <person name="Soulages J.L."/>
            <person name="Vogel H."/>
            <person name="Walters J."/>
            <person name="Waterhouse R.M."/>
            <person name="Ahn S.J."/>
            <person name="Almeida F.C."/>
            <person name="An C."/>
            <person name="Aqrawi P."/>
            <person name="Bretschneider A."/>
            <person name="Bryant W.B."/>
            <person name="Bucks S."/>
            <person name="Chao H."/>
            <person name="Chevignon G."/>
            <person name="Christen J.M."/>
            <person name="Clarke D.F."/>
            <person name="Dittmer N.T."/>
            <person name="Ferguson L.C.F."/>
            <person name="Garavelou S."/>
            <person name="Gordon K.H.J."/>
            <person name="Gunaratna R.T."/>
            <person name="Han Y."/>
            <person name="Hauser F."/>
            <person name="He Y."/>
            <person name="Heidel-Fischer H."/>
            <person name="Hirsh A."/>
            <person name="Hu Y."/>
            <person name="Jiang H."/>
            <person name="Kalra D."/>
            <person name="Klinner C."/>
            <person name="Konig C."/>
            <person name="Kovar C."/>
            <person name="Kroll A.R."/>
            <person name="Kuwar S.S."/>
            <person name="Lee S.L."/>
            <person name="Lehman R."/>
            <person name="Li K."/>
            <person name="Li Z."/>
            <person name="Liang H."/>
            <person name="Lovelace S."/>
            <person name="Lu Z."/>
            <person name="Mansfield J.H."/>
            <person name="McCulloch K.J."/>
            <person name="Mathew T."/>
            <person name="Morton B."/>
            <person name="Muzny D.M."/>
            <person name="Neunemann D."/>
            <person name="Ongeri F."/>
            <person name="Pauchet Y."/>
            <person name="Pu L.L."/>
            <person name="Pyrousis I."/>
            <person name="Rao X.J."/>
            <person name="Redding A."/>
            <person name="Roesel C."/>
            <person name="Sanchez-Gracia A."/>
            <person name="Schaack S."/>
            <person name="Shukla A."/>
            <person name="Tetreau G."/>
            <person name="Wang Y."/>
            <person name="Xiong G.H."/>
            <person name="Traut W."/>
            <person name="Walsh T.K."/>
            <person name="Worley K.C."/>
            <person name="Wu D."/>
            <person name="Wu W."/>
            <person name="Wu Y.Q."/>
            <person name="Zhang X."/>
            <person name="Zou Z."/>
            <person name="Zucker H."/>
            <person name="Briscoe A.D."/>
            <person name="Burmester T."/>
            <person name="Clem R.J."/>
            <person name="Feyereisen R."/>
            <person name="Grimmelikhuijzen C.J.P."/>
            <person name="Hamodrakas S.J."/>
            <person name="Hansson B.S."/>
            <person name="Huguet E."/>
            <person name="Jermiin L.S."/>
            <person name="Lan Q."/>
            <person name="Lehman H.K."/>
            <person name="Lorenzen M."/>
            <person name="Merzendorfer H."/>
            <person name="Michalopoulos I."/>
            <person name="Morton D.B."/>
            <person name="Muthukrishnan S."/>
            <person name="Oakeshott J.G."/>
            <person name="Palmer W."/>
            <person name="Park Y."/>
            <person name="Passarelli A.L."/>
            <person name="Rozas J."/>
            <person name="Schwartz L.M."/>
            <person name="Smith W."/>
            <person name="Southgate A."/>
            <person name="Vilcinskas A."/>
            <person name="Vogt R."/>
            <person name="Wang P."/>
            <person name="Werren J."/>
            <person name="Yu X.Q."/>
            <person name="Zhou J.J."/>
            <person name="Brown S.J."/>
            <person name="Scherer S.E."/>
            <person name="Richards S."/>
            <person name="Blissard G.W."/>
        </authorList>
    </citation>
    <scope>NUCLEOTIDE SEQUENCE</scope>
</reference>
<protein>
    <recommendedName>
        <fullName evidence="12">Protein sleepless</fullName>
    </recommendedName>
</protein>
<dbReference type="Proteomes" id="UP000791440">
    <property type="component" value="Unassembled WGS sequence"/>
</dbReference>
<comment type="subcellular location">
    <subcellularLocation>
        <location evidence="1">Membrane</location>
        <topology evidence="1">Lipid-anchor</topology>
        <topology evidence="1">GPI-anchor</topology>
    </subcellularLocation>
</comment>
<dbReference type="PANTHER" id="PTHR33562">
    <property type="entry name" value="ATILLA, ISOFORM B-RELATED-RELATED"/>
    <property type="match status" value="1"/>
</dbReference>
<feature type="signal peptide" evidence="9">
    <location>
        <begin position="1"/>
        <end position="21"/>
    </location>
</feature>
<dbReference type="GO" id="GO:0032222">
    <property type="term" value="P:regulation of synaptic transmission, cholinergic"/>
    <property type="evidence" value="ECO:0007669"/>
    <property type="project" value="InterPro"/>
</dbReference>
<sequence length="242" mass="27188">MAIVFGVVCALLVALIHDCEAIKCFECNSANNSACLDLHVQKMNAIVPVVECGNSLPNVLSKQFFCRKITQTILYPDHTPEVRVTRSCGWIKHKRECYKADNKDHLETVCQCFGDMCNGSSIRCYECNSMNNSMCLEPAQYDLDTLMKFMPVVNCGEGVLATGSHGFFCRKIVQTIFHKGYEPDVRVTRSCGWIRHHRDCYKADNEDHLETVCQCFSDGCNAGPRIAYTLALMILAVVMTVF</sequence>
<keyword evidence="11" id="KW-1185">Reference proteome</keyword>
<dbReference type="EMBL" id="JH668345">
    <property type="protein sequence ID" value="KAG6447501.1"/>
    <property type="molecule type" value="Genomic_DNA"/>
</dbReference>
<evidence type="ECO:0000256" key="5">
    <source>
        <dbReference type="ARBA" id="ARBA00022989"/>
    </source>
</evidence>
<reference evidence="10" key="2">
    <citation type="submission" date="2020-12" db="EMBL/GenBank/DDBJ databases">
        <authorList>
            <person name="Kanost M."/>
        </authorList>
    </citation>
    <scope>NUCLEOTIDE SEQUENCE</scope>
</reference>
<evidence type="ECO:0000313" key="10">
    <source>
        <dbReference type="EMBL" id="KAG6447501.1"/>
    </source>
</evidence>
<keyword evidence="8" id="KW-0449">Lipoprotein</keyword>
<evidence type="ECO:0000256" key="6">
    <source>
        <dbReference type="ARBA" id="ARBA00023136"/>
    </source>
</evidence>
<dbReference type="GO" id="GO:0098552">
    <property type="term" value="C:side of membrane"/>
    <property type="evidence" value="ECO:0007669"/>
    <property type="project" value="UniProtKB-KW"/>
</dbReference>
<evidence type="ECO:0000256" key="3">
    <source>
        <dbReference type="ARBA" id="ARBA00022692"/>
    </source>
</evidence>
<evidence type="ECO:0008006" key="12">
    <source>
        <dbReference type="Google" id="ProtNLM"/>
    </source>
</evidence>
<evidence type="ECO:0000256" key="7">
    <source>
        <dbReference type="ARBA" id="ARBA00023180"/>
    </source>
</evidence>
<keyword evidence="6" id="KW-0472">Membrane</keyword>
<dbReference type="AlphaFoldDB" id="A0A922CIM0"/>
<evidence type="ECO:0000256" key="2">
    <source>
        <dbReference type="ARBA" id="ARBA00022622"/>
    </source>
</evidence>
<organism evidence="10 11">
    <name type="scientific">Manduca sexta</name>
    <name type="common">Tobacco hawkmoth</name>
    <name type="synonym">Tobacco hornworm</name>
    <dbReference type="NCBI Taxonomy" id="7130"/>
    <lineage>
        <taxon>Eukaryota</taxon>
        <taxon>Metazoa</taxon>
        <taxon>Ecdysozoa</taxon>
        <taxon>Arthropoda</taxon>
        <taxon>Hexapoda</taxon>
        <taxon>Insecta</taxon>
        <taxon>Pterygota</taxon>
        <taxon>Neoptera</taxon>
        <taxon>Endopterygota</taxon>
        <taxon>Lepidoptera</taxon>
        <taxon>Glossata</taxon>
        <taxon>Ditrysia</taxon>
        <taxon>Bombycoidea</taxon>
        <taxon>Sphingidae</taxon>
        <taxon>Sphinginae</taxon>
        <taxon>Sphingini</taxon>
        <taxon>Manduca</taxon>
    </lineage>
</organism>
<dbReference type="InterPro" id="IPR031424">
    <property type="entry name" value="QVR-like"/>
</dbReference>
<feature type="chain" id="PRO_5036712353" description="Protein sleepless" evidence="9">
    <location>
        <begin position="22"/>
        <end position="242"/>
    </location>
</feature>
<gene>
    <name evidence="10" type="ORF">O3G_MSEX004985</name>
</gene>
<keyword evidence="2" id="KW-0336">GPI-anchor</keyword>
<keyword evidence="5" id="KW-1133">Transmembrane helix</keyword>
<comment type="caution">
    <text evidence="10">The sequence shown here is derived from an EMBL/GenBank/DDBJ whole genome shotgun (WGS) entry which is preliminary data.</text>
</comment>
<dbReference type="Pfam" id="PF17064">
    <property type="entry name" value="QVR"/>
    <property type="match status" value="2"/>
</dbReference>
<dbReference type="PANTHER" id="PTHR33562:SF23">
    <property type="entry name" value="PROTEIN QUIVER"/>
    <property type="match status" value="1"/>
</dbReference>
<accession>A0A922CIM0</accession>
<keyword evidence="3" id="KW-0812">Transmembrane</keyword>
<dbReference type="InterPro" id="IPR050975">
    <property type="entry name" value="Sleep_regulator"/>
</dbReference>
<name>A0A922CIM0_MANSE</name>
<evidence type="ECO:0000256" key="1">
    <source>
        <dbReference type="ARBA" id="ARBA00004589"/>
    </source>
</evidence>
<evidence type="ECO:0000313" key="11">
    <source>
        <dbReference type="Proteomes" id="UP000791440"/>
    </source>
</evidence>
<evidence type="ECO:0000256" key="8">
    <source>
        <dbReference type="ARBA" id="ARBA00023288"/>
    </source>
</evidence>